<reference evidence="3" key="1">
    <citation type="journal article" date="2020" name="Stud. Mycol.">
        <title>101 Dothideomycetes genomes: A test case for predicting lifestyles and emergence of pathogens.</title>
        <authorList>
            <person name="Haridas S."/>
            <person name="Albert R."/>
            <person name="Binder M."/>
            <person name="Bloem J."/>
            <person name="LaButti K."/>
            <person name="Salamov A."/>
            <person name="Andreopoulos B."/>
            <person name="Baker S."/>
            <person name="Barry K."/>
            <person name="Bills G."/>
            <person name="Bluhm B."/>
            <person name="Cannon C."/>
            <person name="Castanera R."/>
            <person name="Culley D."/>
            <person name="Daum C."/>
            <person name="Ezra D."/>
            <person name="Gonzalez J."/>
            <person name="Henrissat B."/>
            <person name="Kuo A."/>
            <person name="Liang C."/>
            <person name="Lipzen A."/>
            <person name="Lutzoni F."/>
            <person name="Magnuson J."/>
            <person name="Mondo S."/>
            <person name="Nolan M."/>
            <person name="Ohm R."/>
            <person name="Pangilinan J."/>
            <person name="Park H.-J."/>
            <person name="Ramirez L."/>
            <person name="Alfaro M."/>
            <person name="Sun H."/>
            <person name="Tritt A."/>
            <person name="Yoshinaga Y."/>
            <person name="Zwiers L.-H."/>
            <person name="Turgeon B."/>
            <person name="Goodwin S."/>
            <person name="Spatafora J."/>
            <person name="Crous P."/>
            <person name="Grigoriev I."/>
        </authorList>
    </citation>
    <scope>NUCLEOTIDE SEQUENCE [LARGE SCALE GENOMIC DNA]</scope>
    <source>
        <strain evidence="3">CBS 304.66</strain>
    </source>
</reference>
<evidence type="ECO:0000256" key="1">
    <source>
        <dbReference type="SAM" id="MobiDB-lite"/>
    </source>
</evidence>
<proteinExistence type="predicted"/>
<dbReference type="Proteomes" id="UP000800093">
    <property type="component" value="Unassembled WGS sequence"/>
</dbReference>
<accession>A0A9P4KBI4</accession>
<evidence type="ECO:0000313" key="2">
    <source>
        <dbReference type="EMBL" id="KAF2265636.1"/>
    </source>
</evidence>
<feature type="region of interest" description="Disordered" evidence="1">
    <location>
        <begin position="413"/>
        <end position="452"/>
    </location>
</feature>
<protein>
    <submittedName>
        <fullName evidence="2">Uncharacterized protein</fullName>
    </submittedName>
</protein>
<dbReference type="OrthoDB" id="5383784at2759"/>
<dbReference type="EMBL" id="ML986604">
    <property type="protein sequence ID" value="KAF2265636.1"/>
    <property type="molecule type" value="Genomic_DNA"/>
</dbReference>
<keyword evidence="3" id="KW-1185">Reference proteome</keyword>
<gene>
    <name evidence="2" type="ORF">CC78DRAFT_543159</name>
</gene>
<organism evidence="2 3">
    <name type="scientific">Lojkania enalia</name>
    <dbReference type="NCBI Taxonomy" id="147567"/>
    <lineage>
        <taxon>Eukaryota</taxon>
        <taxon>Fungi</taxon>
        <taxon>Dikarya</taxon>
        <taxon>Ascomycota</taxon>
        <taxon>Pezizomycotina</taxon>
        <taxon>Dothideomycetes</taxon>
        <taxon>Pleosporomycetidae</taxon>
        <taxon>Pleosporales</taxon>
        <taxon>Pleosporales incertae sedis</taxon>
        <taxon>Lojkania</taxon>
    </lineage>
</organism>
<evidence type="ECO:0000313" key="3">
    <source>
        <dbReference type="Proteomes" id="UP000800093"/>
    </source>
</evidence>
<sequence>MGRQAYLTRLALGRSAFEPSQSTTVSSEYIQLSPSQQDVPLAAQEPNRNQYVQLYDERGNPINPRAREHGRRFREAQNDVLASIGLLERRRPPTEDLPGAYEQRLEEIENEDSAGNAMALSATLTGNLCTWWIGSLRDRILTFQFRRAISFSQIVASEYQKSRRTLVYAGFTSRLFSAISVQTSLYLSHVLRPLDNLLFVTRASRKTRHTLQRYKNTIHRCFRLLVEVFFYPYAYYGNLQRLGLVEARPLLPSLKSFIPFSSASPIQMSPLLNFKAVTLVNCFEAIITSPLVFVCFEHFVERWIYAMIYEAIDTSIIHPEDPDLVSPDDGSKNKATAILGLHQKSPSMLRNAINKILVTLGWGAPFSESRINEQSTGSTQRARLNRGENIEVSGREISNLSPLQIPLVHEGVQPISGADGSSRTPLAPPQQHALSPASPTSPEATRGTDDPRIRITNREGIVEMEVRLPSHVLSFAELSGASLPRAAQEDGVVPTLIHELETAYHRVTQLSTEPAQMIGAICRAQIIGWVTLPLKMVTLRLVANHYLTHRPGIGVPLPISGDSFLRPVVGPQELNAQSVGVLMSRVALCGALGVAIDLTLWGCQWLAVTWVGEKFFSWGTL</sequence>
<name>A0A9P4KBI4_9PLEO</name>
<dbReference type="AlphaFoldDB" id="A0A9P4KBI4"/>
<comment type="caution">
    <text evidence="2">The sequence shown here is derived from an EMBL/GenBank/DDBJ whole genome shotgun (WGS) entry which is preliminary data.</text>
</comment>